<evidence type="ECO:0000256" key="2">
    <source>
        <dbReference type="ARBA" id="ARBA00035112"/>
    </source>
</evidence>
<dbReference type="PANTHER" id="PTHR33365:SF4">
    <property type="entry name" value="CYCLOCHLOROTINE BIOSYNTHESIS PROTEIN O"/>
    <property type="match status" value="1"/>
</dbReference>
<protein>
    <recommendedName>
        <fullName evidence="6">Tat pathway signal sequence</fullName>
    </recommendedName>
</protein>
<name>B8MKM8_TALSN</name>
<gene>
    <name evidence="4" type="ORF">TSTA_048260</name>
</gene>
<dbReference type="GO" id="GO:0043386">
    <property type="term" value="P:mycotoxin biosynthetic process"/>
    <property type="evidence" value="ECO:0007669"/>
    <property type="project" value="InterPro"/>
</dbReference>
<dbReference type="EMBL" id="EQ962657">
    <property type="protein sequence ID" value="EED15383.1"/>
    <property type="molecule type" value="Genomic_DNA"/>
</dbReference>
<comment type="pathway">
    <text evidence="1">Mycotoxin biosynthesis.</text>
</comment>
<dbReference type="InParanoid" id="B8MKM8"/>
<keyword evidence="3" id="KW-0812">Transmembrane</keyword>
<proteinExistence type="inferred from homology"/>
<dbReference type="Pfam" id="PF11807">
    <property type="entry name" value="UstYa"/>
    <property type="match status" value="1"/>
</dbReference>
<dbReference type="RefSeq" id="XP_002485336.1">
    <property type="nucleotide sequence ID" value="XM_002485291.1"/>
</dbReference>
<keyword evidence="3" id="KW-0472">Membrane</keyword>
<dbReference type="Proteomes" id="UP000001745">
    <property type="component" value="Unassembled WGS sequence"/>
</dbReference>
<dbReference type="OMA" id="DWAKEHH"/>
<dbReference type="HOGENOM" id="CLU_042941_2_0_1"/>
<evidence type="ECO:0000313" key="5">
    <source>
        <dbReference type="Proteomes" id="UP000001745"/>
    </source>
</evidence>
<dbReference type="VEuPathDB" id="FungiDB:TSTA_048260"/>
<evidence type="ECO:0000313" key="4">
    <source>
        <dbReference type="EMBL" id="EED15383.1"/>
    </source>
</evidence>
<sequence length="279" mass="31930">MRLNLPEYTLLPMTNAAEASNRNATWQKHLWGCLRDNRSIIHISVLYIAILTLLVYNNFIWTVARPTDPSQILYSPAESTLEYETKVFPENIWTKSPYMTGGNGLPSNETDGLWDDLYKYGIVKVNAEEASNLPNSTAELPHESGFYVIEIDVFHQLHCLNYIRKALYPDRYMHEFRDAYDTEGKRNYSGHDARHYDHCIDSIRLAMMCHADISIIPWQFDPAKEYPTPKLEVAHTCRNFDAVHDWAKSRAVANEGALEWSPGLETDFNMLGGGVLALV</sequence>
<dbReference type="GeneID" id="8107008"/>
<dbReference type="PhylomeDB" id="B8MKM8"/>
<evidence type="ECO:0000256" key="3">
    <source>
        <dbReference type="SAM" id="Phobius"/>
    </source>
</evidence>
<evidence type="ECO:0008006" key="6">
    <source>
        <dbReference type="Google" id="ProtNLM"/>
    </source>
</evidence>
<dbReference type="OrthoDB" id="3687641at2759"/>
<dbReference type="eggNOG" id="ENOG502SJ2Y">
    <property type="taxonomic scope" value="Eukaryota"/>
</dbReference>
<accession>B8MKM8</accession>
<organism evidence="4 5">
    <name type="scientific">Talaromyces stipitatus (strain ATCC 10500 / CBS 375.48 / QM 6759 / NRRL 1006)</name>
    <name type="common">Penicillium stipitatum</name>
    <dbReference type="NCBI Taxonomy" id="441959"/>
    <lineage>
        <taxon>Eukaryota</taxon>
        <taxon>Fungi</taxon>
        <taxon>Dikarya</taxon>
        <taxon>Ascomycota</taxon>
        <taxon>Pezizomycotina</taxon>
        <taxon>Eurotiomycetes</taxon>
        <taxon>Eurotiomycetidae</taxon>
        <taxon>Eurotiales</taxon>
        <taxon>Trichocomaceae</taxon>
        <taxon>Talaromyces</taxon>
        <taxon>Talaromyces sect. Talaromyces</taxon>
    </lineage>
</organism>
<reference evidence="5" key="1">
    <citation type="journal article" date="2015" name="Genome Announc.">
        <title>Genome sequence of the AIDS-associated pathogen Penicillium marneffei (ATCC18224) and its near taxonomic relative Talaromyces stipitatus (ATCC10500).</title>
        <authorList>
            <person name="Nierman W.C."/>
            <person name="Fedorova-Abrams N.D."/>
            <person name="Andrianopoulos A."/>
        </authorList>
    </citation>
    <scope>NUCLEOTIDE SEQUENCE [LARGE SCALE GENOMIC DNA]</scope>
    <source>
        <strain evidence="5">ATCC 10500 / CBS 375.48 / QM 6759 / NRRL 1006</strain>
    </source>
</reference>
<feature type="transmembrane region" description="Helical" evidence="3">
    <location>
        <begin position="45"/>
        <end position="64"/>
    </location>
</feature>
<dbReference type="STRING" id="441959.B8MKM8"/>
<dbReference type="PANTHER" id="PTHR33365">
    <property type="entry name" value="YALI0B05434P"/>
    <property type="match status" value="1"/>
</dbReference>
<dbReference type="AlphaFoldDB" id="B8MKM8"/>
<keyword evidence="3" id="KW-1133">Transmembrane helix</keyword>
<dbReference type="InterPro" id="IPR021765">
    <property type="entry name" value="UstYa-like"/>
</dbReference>
<comment type="similarity">
    <text evidence="2">Belongs to the ustYa family.</text>
</comment>
<evidence type="ECO:0000256" key="1">
    <source>
        <dbReference type="ARBA" id="ARBA00004685"/>
    </source>
</evidence>
<keyword evidence="5" id="KW-1185">Reference proteome</keyword>